<evidence type="ECO:0000256" key="2">
    <source>
        <dbReference type="ARBA" id="ARBA00008417"/>
    </source>
</evidence>
<dbReference type="eggNOG" id="COG0534">
    <property type="taxonomic scope" value="Bacteria"/>
</dbReference>
<dbReference type="GO" id="GO:0042910">
    <property type="term" value="F:xenobiotic transmembrane transporter activity"/>
    <property type="evidence" value="ECO:0007669"/>
    <property type="project" value="InterPro"/>
</dbReference>
<dbReference type="InterPro" id="IPR048279">
    <property type="entry name" value="MdtK-like"/>
</dbReference>
<reference evidence="11 12" key="1">
    <citation type="submission" date="2009-01" db="EMBL/GenBank/DDBJ databases">
        <authorList>
            <person name="Qin X."/>
            <person name="Bachman B."/>
            <person name="Battles P."/>
            <person name="Bell A."/>
            <person name="Bess C."/>
            <person name="Bickham C."/>
            <person name="Chaboub L."/>
            <person name="Chen D."/>
            <person name="Coyle M."/>
            <person name="Deiros D.R."/>
            <person name="Dinh H."/>
            <person name="Forbes L."/>
            <person name="Fowler G."/>
            <person name="Francisco L."/>
            <person name="Fu Q."/>
            <person name="Gubbala S."/>
            <person name="Hale W."/>
            <person name="Han Y."/>
            <person name="Hemphill L."/>
            <person name="Highlander S.K."/>
            <person name="Hirani K."/>
            <person name="Hogues M."/>
            <person name="Jackson L."/>
            <person name="Jakkamsetti A."/>
            <person name="Javaid M."/>
            <person name="Jiang H."/>
            <person name="Korchina V."/>
            <person name="Kovar C."/>
            <person name="Lara F."/>
            <person name="Lee S."/>
            <person name="Mata R."/>
            <person name="Mathew T."/>
            <person name="Moen C."/>
            <person name="Morales K."/>
            <person name="Munidasa M."/>
            <person name="Nazareth L."/>
            <person name="Ngo R."/>
            <person name="Nguyen L."/>
            <person name="Okwuonu G."/>
            <person name="Ongeri F."/>
            <person name="Patil S."/>
            <person name="Petrosino J."/>
            <person name="Pham C."/>
            <person name="Pham P."/>
            <person name="Pu L.-L."/>
            <person name="Puazo M."/>
            <person name="Raj R."/>
            <person name="Reid J."/>
            <person name="Rouhana J."/>
            <person name="Saada N."/>
            <person name="Shang Y."/>
            <person name="Simmons D."/>
            <person name="Thornton R."/>
            <person name="Warren J."/>
            <person name="Weissenberger G."/>
            <person name="Zhang J."/>
            <person name="Zhang L."/>
            <person name="Zhou C."/>
            <person name="Zhu D."/>
            <person name="Muzny D."/>
            <person name="Worley K."/>
            <person name="Gibbs R."/>
        </authorList>
    </citation>
    <scope>NUCLEOTIDE SEQUENCE [LARGE SCALE GENOMIC DNA]</scope>
    <source>
        <strain evidence="11 12">ATCC 35098</strain>
    </source>
</reference>
<evidence type="ECO:0000256" key="10">
    <source>
        <dbReference type="SAM" id="Phobius"/>
    </source>
</evidence>
<dbReference type="GO" id="GO:0046677">
    <property type="term" value="P:response to antibiotic"/>
    <property type="evidence" value="ECO:0007669"/>
    <property type="project" value="UniProtKB-KW"/>
</dbReference>
<dbReference type="RefSeq" id="WP_004837752.1">
    <property type="nucleotide sequence ID" value="NZ_GG666306.1"/>
</dbReference>
<sequence length="447" mass="48959">MKQDMKEQLLTKSPLSLMFQLSIPAVIGMIVIGLYPLMDGIFAGNIIGQSAMTACGVALPLTFFNSGTSTLLGVGSASILSRSLGKGDRETVDKIMGNLIYFVILFSVIITVGGIILAPHFLDLVGASGEIKELGVRYLRVIFLGSIFVNFTQSANMVMRGEGLMKRAMGIMAMGAFINIILDPILMKAMGEYAIEGAAIATVVAQIIQAIVTLYYFKNKSENVKIGKIRKYKEVYKEMFGVGVSAMIMQVFFMIQQTLLYKQAFLYGGETNGILMAATLRIYAFSFIPLWGMSQGLQPVVGTNFGAKKFDRVRETMKVFSIGGLVLAAIFWIPVQIFTREILSGFNVSEEIISQGLNNLRLFYSVFILYGVMVMTITFFQAIGDGKKAGKIVMLRQLILFVPAMLILPKIFGSSAVWWAEPAVDLLMIIVGLIMQGKALSKMAKGN</sequence>
<dbReference type="GO" id="GO:0015297">
    <property type="term" value="F:antiporter activity"/>
    <property type="evidence" value="ECO:0007669"/>
    <property type="project" value="InterPro"/>
</dbReference>
<evidence type="ECO:0000256" key="6">
    <source>
        <dbReference type="ARBA" id="ARBA00022692"/>
    </source>
</evidence>
<dbReference type="PIRSF" id="PIRSF006603">
    <property type="entry name" value="DinF"/>
    <property type="match status" value="1"/>
</dbReference>
<keyword evidence="9" id="KW-0046">Antibiotic resistance</keyword>
<feature type="transmembrane region" description="Helical" evidence="10">
    <location>
        <begin position="362"/>
        <end position="380"/>
    </location>
</feature>
<keyword evidence="7 10" id="KW-1133">Transmembrane helix</keyword>
<evidence type="ECO:0000256" key="8">
    <source>
        <dbReference type="ARBA" id="ARBA00023136"/>
    </source>
</evidence>
<comment type="caution">
    <text evidence="11">The sequence shown here is derived from an EMBL/GenBank/DDBJ whole genome shotgun (WGS) entry which is preliminary data.</text>
</comment>
<dbReference type="EMBL" id="ACGC01000033">
    <property type="protein sequence ID" value="EEI83183.1"/>
    <property type="molecule type" value="Genomic_DNA"/>
</dbReference>
<dbReference type="AlphaFoldDB" id="C2CGV3"/>
<protein>
    <recommendedName>
        <fullName evidence="3">Multidrug export protein MepA</fullName>
    </recommendedName>
</protein>
<feature type="transmembrane region" description="Helical" evidence="10">
    <location>
        <begin position="238"/>
        <end position="261"/>
    </location>
</feature>
<accession>C2CGV3</accession>
<keyword evidence="5" id="KW-1003">Cell membrane</keyword>
<dbReference type="GO" id="GO:0005886">
    <property type="term" value="C:plasma membrane"/>
    <property type="evidence" value="ECO:0007669"/>
    <property type="project" value="UniProtKB-SubCell"/>
</dbReference>
<evidence type="ECO:0000313" key="12">
    <source>
        <dbReference type="Proteomes" id="UP000003744"/>
    </source>
</evidence>
<feature type="transmembrane region" description="Helical" evidence="10">
    <location>
        <begin position="99"/>
        <end position="118"/>
    </location>
</feature>
<feature type="transmembrane region" description="Helical" evidence="10">
    <location>
        <begin position="193"/>
        <end position="217"/>
    </location>
</feature>
<keyword evidence="4" id="KW-0813">Transport</keyword>
<comment type="subcellular location">
    <subcellularLocation>
        <location evidence="1">Cell membrane</location>
        <topology evidence="1">Multi-pass membrane protein</topology>
    </subcellularLocation>
</comment>
<evidence type="ECO:0000313" key="11">
    <source>
        <dbReference type="EMBL" id="EEI83183.1"/>
    </source>
</evidence>
<evidence type="ECO:0000256" key="4">
    <source>
        <dbReference type="ARBA" id="ARBA00022448"/>
    </source>
</evidence>
<feature type="transmembrane region" description="Helical" evidence="10">
    <location>
        <begin position="168"/>
        <end position="187"/>
    </location>
</feature>
<dbReference type="PANTHER" id="PTHR43823">
    <property type="entry name" value="SPORULATION PROTEIN YKVU"/>
    <property type="match status" value="1"/>
</dbReference>
<gene>
    <name evidence="11" type="ORF">HMPREF0077_0713</name>
</gene>
<dbReference type="PANTHER" id="PTHR43823:SF3">
    <property type="entry name" value="MULTIDRUG EXPORT PROTEIN MEPA"/>
    <property type="match status" value="1"/>
</dbReference>
<feature type="transmembrane region" description="Helical" evidence="10">
    <location>
        <begin position="138"/>
        <end position="156"/>
    </location>
</feature>
<feature type="transmembrane region" description="Helical" evidence="10">
    <location>
        <begin position="319"/>
        <end position="339"/>
    </location>
</feature>
<keyword evidence="6 10" id="KW-0812">Transmembrane</keyword>
<dbReference type="Pfam" id="PF01554">
    <property type="entry name" value="MatE"/>
    <property type="match status" value="2"/>
</dbReference>
<dbReference type="InterPro" id="IPR002528">
    <property type="entry name" value="MATE_fam"/>
</dbReference>
<feature type="transmembrane region" description="Helical" evidence="10">
    <location>
        <begin position="58"/>
        <end position="79"/>
    </location>
</feature>
<name>C2CGV3_9FIRM</name>
<evidence type="ECO:0000256" key="9">
    <source>
        <dbReference type="ARBA" id="ARBA00023251"/>
    </source>
</evidence>
<feature type="transmembrane region" description="Helical" evidence="10">
    <location>
        <begin position="392"/>
        <end position="412"/>
    </location>
</feature>
<evidence type="ECO:0000256" key="7">
    <source>
        <dbReference type="ARBA" id="ARBA00022989"/>
    </source>
</evidence>
<evidence type="ECO:0000256" key="3">
    <source>
        <dbReference type="ARBA" id="ARBA00022106"/>
    </source>
</evidence>
<dbReference type="NCBIfam" id="TIGR00797">
    <property type="entry name" value="matE"/>
    <property type="match status" value="1"/>
</dbReference>
<feature type="transmembrane region" description="Helical" evidence="10">
    <location>
        <begin position="273"/>
        <end position="291"/>
    </location>
</feature>
<dbReference type="CDD" id="cd13143">
    <property type="entry name" value="MATE_MepA_like"/>
    <property type="match status" value="1"/>
</dbReference>
<evidence type="ECO:0000256" key="5">
    <source>
        <dbReference type="ARBA" id="ARBA00022475"/>
    </source>
</evidence>
<dbReference type="Proteomes" id="UP000003744">
    <property type="component" value="Unassembled WGS sequence"/>
</dbReference>
<feature type="transmembrane region" description="Helical" evidence="10">
    <location>
        <begin position="21"/>
        <end position="38"/>
    </location>
</feature>
<dbReference type="InterPro" id="IPR045070">
    <property type="entry name" value="MATE_MepA-like"/>
</dbReference>
<comment type="similarity">
    <text evidence="2">Belongs to the multi antimicrobial extrusion (MATE) (TC 2.A.66.1) family. MepA subfamily.</text>
</comment>
<keyword evidence="8 10" id="KW-0472">Membrane</keyword>
<dbReference type="HOGENOM" id="CLU_012893_0_0_9"/>
<organism evidence="11 12">
    <name type="scientific">Anaerococcus tetradius ATCC 35098</name>
    <dbReference type="NCBI Taxonomy" id="525255"/>
    <lineage>
        <taxon>Bacteria</taxon>
        <taxon>Bacillati</taxon>
        <taxon>Bacillota</taxon>
        <taxon>Tissierellia</taxon>
        <taxon>Tissierellales</taxon>
        <taxon>Peptoniphilaceae</taxon>
        <taxon>Anaerococcus</taxon>
    </lineage>
</organism>
<evidence type="ECO:0000256" key="1">
    <source>
        <dbReference type="ARBA" id="ARBA00004651"/>
    </source>
</evidence>
<dbReference type="InterPro" id="IPR051327">
    <property type="entry name" value="MATE_MepA_subfamily"/>
</dbReference>
<proteinExistence type="inferred from homology"/>